<feature type="compositionally biased region" description="Basic residues" evidence="17">
    <location>
        <begin position="1414"/>
        <end position="1428"/>
    </location>
</feature>
<evidence type="ECO:0000313" key="21">
    <source>
        <dbReference type="Proteomes" id="UP000540150"/>
    </source>
</evidence>
<evidence type="ECO:0000256" key="14">
    <source>
        <dbReference type="ARBA" id="ARBA00023180"/>
    </source>
</evidence>
<feature type="coiled-coil region" evidence="16">
    <location>
        <begin position="61"/>
        <end position="88"/>
    </location>
</feature>
<feature type="compositionally biased region" description="Basic and acidic residues" evidence="17">
    <location>
        <begin position="242"/>
        <end position="263"/>
    </location>
</feature>
<dbReference type="InterPro" id="IPR005447">
    <property type="entry name" value="VDCC_N_a1su"/>
</dbReference>
<keyword evidence="10 18" id="KW-1133">Transmembrane helix</keyword>
<dbReference type="GO" id="GO:0005891">
    <property type="term" value="C:voltage-gated calcium channel complex"/>
    <property type="evidence" value="ECO:0007669"/>
    <property type="project" value="InterPro"/>
</dbReference>
<feature type="domain" description="Voltage-dependent calcium channel alpha-1 subunit IQ" evidence="19">
    <location>
        <begin position="1205"/>
        <end position="1239"/>
    </location>
</feature>
<reference evidence="20 21" key="1">
    <citation type="submission" date="2019-09" db="EMBL/GenBank/DDBJ databases">
        <title>Bird 10,000 Genomes (B10K) Project - Family phase.</title>
        <authorList>
            <person name="Zhang G."/>
        </authorList>
    </citation>
    <scope>NUCLEOTIDE SEQUENCE [LARGE SCALE GENOMIC DNA]</scope>
    <source>
        <strain evidence="20">B10K-DU-029-39</strain>
        <tissue evidence="20">Heart or muscle</tissue>
    </source>
</reference>
<dbReference type="GO" id="GO:0098793">
    <property type="term" value="C:presynapse"/>
    <property type="evidence" value="ECO:0007669"/>
    <property type="project" value="UniProtKB-ARBA"/>
</dbReference>
<dbReference type="FunFam" id="1.20.120.350:FF:000011">
    <property type="entry name" value="Voltage-dependent N-type calcium channel subunit alpha"/>
    <property type="match status" value="1"/>
</dbReference>
<feature type="non-terminal residue" evidence="20">
    <location>
        <position position="1515"/>
    </location>
</feature>
<dbReference type="GO" id="GO:0007268">
    <property type="term" value="P:chemical synaptic transmission"/>
    <property type="evidence" value="ECO:0007669"/>
    <property type="project" value="TreeGrafter"/>
</dbReference>
<evidence type="ECO:0000313" key="20">
    <source>
        <dbReference type="EMBL" id="NXB37679.1"/>
    </source>
</evidence>
<keyword evidence="4" id="KW-0109">Calcium transport</keyword>
<feature type="compositionally biased region" description="Basic and acidic residues" evidence="17">
    <location>
        <begin position="319"/>
        <end position="336"/>
    </location>
</feature>
<dbReference type="SMART" id="SM01062">
    <property type="entry name" value="Ca_chan_IQ"/>
    <property type="match status" value="1"/>
</dbReference>
<feature type="transmembrane region" description="Helical" evidence="18">
    <location>
        <begin position="949"/>
        <end position="976"/>
    </location>
</feature>
<evidence type="ECO:0000256" key="17">
    <source>
        <dbReference type="SAM" id="MobiDB-lite"/>
    </source>
</evidence>
<keyword evidence="15" id="KW-0407">Ion channel</keyword>
<dbReference type="PANTHER" id="PTHR45628">
    <property type="entry name" value="VOLTAGE-DEPENDENT CALCIUM CHANNEL TYPE A SUBUNIT ALPHA-1"/>
    <property type="match status" value="1"/>
</dbReference>
<feature type="transmembrane region" description="Helical" evidence="18">
    <location>
        <begin position="30"/>
        <end position="52"/>
    </location>
</feature>
<dbReference type="Proteomes" id="UP000540150">
    <property type="component" value="Unassembled WGS sequence"/>
</dbReference>
<feature type="compositionally biased region" description="Low complexity" evidence="17">
    <location>
        <begin position="383"/>
        <end position="394"/>
    </location>
</feature>
<keyword evidence="5" id="KW-0107">Calcium channel</keyword>
<keyword evidence="8" id="KW-0106">Calcium</keyword>
<dbReference type="PRINTS" id="PR01631">
    <property type="entry name" value="NVDCCALPHA1"/>
</dbReference>
<feature type="region of interest" description="Disordered" evidence="17">
    <location>
        <begin position="1278"/>
        <end position="1298"/>
    </location>
</feature>
<protein>
    <submittedName>
        <fullName evidence="20">CAC1B protein</fullName>
    </submittedName>
</protein>
<feature type="compositionally biased region" description="Basic and acidic residues" evidence="17">
    <location>
        <begin position="270"/>
        <end position="279"/>
    </location>
</feature>
<evidence type="ECO:0000256" key="18">
    <source>
        <dbReference type="SAM" id="Phobius"/>
    </source>
</evidence>
<sequence>QILTGEDWNAVMYHGIESQGGVHSGMFSSIYFIVLTLFGNYTLLNVFLAIAVDNLANAQELTKDEEEMEEATNQKLALQKAKEVAEVSPMSAANISIAAKQQNSSKSKSVWEQRTSQIRMHNFRASCEALYNELDPEERVRYATTLHIRPDMKTHLDRPLVVEPRSEGRNNITKLSPVDVQEVVEHPRVTSADGAEAPRKHHRHRDKEKPGEQEKGDVTKDEGGETGAGNKEERHRQHRSRSKEVEGGSKEGKSERSRGQEGGKRHHRRGSVEEGAEKEHRRHRSHRHSSDRPGKEGNGTANGARGERRSRHRGGSRSGNRDGEPGAKGDNGEEPHRRHRLRNRALSTYESVEKDNGEKEGEAGEKEHRNHQPKENQCELEASGSGSVPGSVPVHTLPSTYLQKVPEQPEDADNQKNVTRMIQPPLDKTTTVNIPVTITAPPGDTTVIPMNNVEFESKTEEKKDVDDLTKNGPKPILPYSSMFILSPTNPIRRLFHYIVNLRYFEMVILIVIALSSIALAAEDPVQAESPRNDALKYLDYIFTGVFTFEMVIKMIDLGLLLHPGSYFRDLWNILDFIVVSGALVAFAFSGTKGKDINTIKSLRVLRVLRPLKTIKRLPKLKAVFDCVVNSLKNVLNILIVYMLFMFIFAVIAVQLFKGRFFYCTDESKELEKDCRGQYLDYEKNEVEAQPREWKKYEFHYDNVLWALLTLFTVSTGEGWPTVLKHSVDATYEEQGPSPGYRMEMSIFYVVYFVVFPFFFVNIFVALIIITFQEQGDKVMSECSLEKNERACIDFAISAKPLTRYMPQNKQSFQYKMWKFVVSPPFEYFIMVMIALNTIVLMMKFYDAPEAYEEMLKCLNIVFTSMFSMECVLKIIAFGVLNYFRDAWNVFDFVTVLGSITDILVTEIADNFINLSFLRLFRAARLIKLLRQGYTIRILLWTFVQSFKALPYVCLLIAMLFFIYAIIGMQVFGNIALDDETSINRHNNFRTFLQALMLLFRSATGEAWHEIMLSCLSNRACDPLSGLTKKECGSDFAYFYFVSFIFLCSFLVSQLTFLFSVFCPSSFSCLPVEKLILPHLPREKLIPVRFCCHNLWCFLSSCRIHYKDMYNLLRVIAPPLGLGKKCPHRVAYKRLVRMNMPISAEDLTVHFTSTLMALIRTALEIKLASGGVKQHQCDAELRKEISLVWPNLSQKTLDLLVPPHKPDEMTVGKVYAALMIFDFYKQNKNSREQVQPPGGLCQPGPVSLFHPLKATLEQTQPTAFNNAKAFLRQKSSASLNNGGALPPPEGGIKESSSWGTQRTQDVFYETRSPAFERGHSEEIPIERVVEMKEISPTVANGEPQPGLESQGRAASMPRLAAETQRSKARSPGSYLAPIPDTSPMKRSVSTLTPQRPHAMHLYEYSLERMPPEQGHHHHHHRCHRRKEKKQKSLDRAAHHLADGQAVAPSGESSSKDKKQERGRSQERKQHSSSSSEKQRFYSCDRYGSRDRAQPKSADQSRPTSPNGGPEHGPHRQ</sequence>
<keyword evidence="9" id="KW-0851">Voltage-gated channel</keyword>
<keyword evidence="13" id="KW-1015">Disulfide bond</keyword>
<feature type="compositionally biased region" description="Basic and acidic residues" evidence="17">
    <location>
        <begin position="1429"/>
        <end position="1440"/>
    </location>
</feature>
<evidence type="ECO:0000256" key="7">
    <source>
        <dbReference type="ARBA" id="ARBA00022737"/>
    </source>
</evidence>
<dbReference type="Gene3D" id="1.10.287.70">
    <property type="match status" value="3"/>
</dbReference>
<evidence type="ECO:0000256" key="10">
    <source>
        <dbReference type="ARBA" id="ARBA00022989"/>
    </source>
</evidence>
<dbReference type="InterPro" id="IPR027359">
    <property type="entry name" value="Volt_channel_dom_sf"/>
</dbReference>
<evidence type="ECO:0000256" key="6">
    <source>
        <dbReference type="ARBA" id="ARBA00022692"/>
    </source>
</evidence>
<dbReference type="FunFam" id="1.20.120.350:FF:000013">
    <property type="entry name" value="Voltage-dependent N-type calcium channel subunit alpha"/>
    <property type="match status" value="1"/>
</dbReference>
<feature type="transmembrane region" description="Helical" evidence="18">
    <location>
        <begin position="540"/>
        <end position="561"/>
    </location>
</feature>
<feature type="region of interest" description="Disordered" evidence="17">
    <location>
        <begin position="161"/>
        <end position="396"/>
    </location>
</feature>
<comment type="caution">
    <text evidence="20">The sequence shown here is derived from an EMBL/GenBank/DDBJ whole genome shotgun (WGS) entry which is preliminary data.</text>
</comment>
<keyword evidence="14" id="KW-0325">Glycoprotein</keyword>
<evidence type="ECO:0000256" key="15">
    <source>
        <dbReference type="ARBA" id="ARBA00023303"/>
    </source>
</evidence>
<name>A0A7K8DGA1_9CORV</name>
<proteinExistence type="predicted"/>
<evidence type="ECO:0000256" key="2">
    <source>
        <dbReference type="ARBA" id="ARBA00022448"/>
    </source>
</evidence>
<dbReference type="Gene3D" id="1.20.120.350">
    <property type="entry name" value="Voltage-gated potassium channels. Chain C"/>
    <property type="match status" value="2"/>
</dbReference>
<evidence type="ECO:0000256" key="1">
    <source>
        <dbReference type="ARBA" id="ARBA00004141"/>
    </source>
</evidence>
<dbReference type="InterPro" id="IPR031649">
    <property type="entry name" value="GPHH_dom"/>
</dbReference>
<evidence type="ECO:0000256" key="13">
    <source>
        <dbReference type="ARBA" id="ARBA00023157"/>
    </source>
</evidence>
<evidence type="ECO:0000256" key="4">
    <source>
        <dbReference type="ARBA" id="ARBA00022568"/>
    </source>
</evidence>
<comment type="subcellular location">
    <subcellularLocation>
        <location evidence="1">Membrane</location>
        <topology evidence="1">Multi-pass membrane protein</topology>
    </subcellularLocation>
</comment>
<dbReference type="GO" id="GO:0098703">
    <property type="term" value="P:calcium ion import across plasma membrane"/>
    <property type="evidence" value="ECO:0007669"/>
    <property type="project" value="TreeGrafter"/>
</dbReference>
<keyword evidence="16" id="KW-0175">Coiled coil</keyword>
<dbReference type="SUPFAM" id="SSF81324">
    <property type="entry name" value="Voltage-gated potassium channels"/>
    <property type="match status" value="2"/>
</dbReference>
<feature type="non-terminal residue" evidence="20">
    <location>
        <position position="1"/>
    </location>
</feature>
<feature type="compositionally biased region" description="Basic and acidic residues" evidence="17">
    <location>
        <begin position="1452"/>
        <end position="1468"/>
    </location>
</feature>
<evidence type="ECO:0000256" key="3">
    <source>
        <dbReference type="ARBA" id="ARBA00022553"/>
    </source>
</evidence>
<evidence type="ECO:0000256" key="8">
    <source>
        <dbReference type="ARBA" id="ARBA00022837"/>
    </source>
</evidence>
<dbReference type="Pfam" id="PF00520">
    <property type="entry name" value="Ion_trans"/>
    <property type="match status" value="3"/>
</dbReference>
<evidence type="ECO:0000259" key="19">
    <source>
        <dbReference type="SMART" id="SM01062"/>
    </source>
</evidence>
<feature type="transmembrane region" description="Helical" evidence="18">
    <location>
        <begin position="634"/>
        <end position="656"/>
    </location>
</feature>
<feature type="compositionally biased region" description="Basic and acidic residues" evidence="17">
    <location>
        <begin position="351"/>
        <end position="377"/>
    </location>
</feature>
<organism evidence="20 21">
    <name type="scientific">Eulacestoma nigropectus</name>
    <name type="common">wattled ploughbill</name>
    <dbReference type="NCBI Taxonomy" id="461239"/>
    <lineage>
        <taxon>Eukaryota</taxon>
        <taxon>Metazoa</taxon>
        <taxon>Chordata</taxon>
        <taxon>Craniata</taxon>
        <taxon>Vertebrata</taxon>
        <taxon>Euteleostomi</taxon>
        <taxon>Archelosauria</taxon>
        <taxon>Archosauria</taxon>
        <taxon>Dinosauria</taxon>
        <taxon>Saurischia</taxon>
        <taxon>Theropoda</taxon>
        <taxon>Coelurosauria</taxon>
        <taxon>Aves</taxon>
        <taxon>Neognathae</taxon>
        <taxon>Neoaves</taxon>
        <taxon>Telluraves</taxon>
        <taxon>Australaves</taxon>
        <taxon>Passeriformes</taxon>
        <taxon>Corvoidea</taxon>
        <taxon>Pachycephalidae</taxon>
        <taxon>Eulacestoma</taxon>
    </lineage>
</organism>
<feature type="transmembrane region" description="Helical" evidence="18">
    <location>
        <begin position="573"/>
        <end position="591"/>
    </location>
</feature>
<dbReference type="PANTHER" id="PTHR45628:SF6">
    <property type="entry name" value="VOLTAGE-DEPENDENT N-TYPE CALCIUM CHANNEL SUBUNIT ALPHA-1B"/>
    <property type="match status" value="1"/>
</dbReference>
<evidence type="ECO:0000256" key="9">
    <source>
        <dbReference type="ARBA" id="ARBA00022882"/>
    </source>
</evidence>
<dbReference type="FunFam" id="1.10.287.70:FF:000068">
    <property type="entry name" value="Voltage-dependent N-type calcium channel subunit alpha"/>
    <property type="match status" value="1"/>
</dbReference>
<feature type="region of interest" description="Disordered" evidence="17">
    <location>
        <begin position="1409"/>
        <end position="1515"/>
    </location>
</feature>
<evidence type="ECO:0000256" key="16">
    <source>
        <dbReference type="SAM" id="Coils"/>
    </source>
</evidence>
<feature type="compositionally biased region" description="Polar residues" evidence="17">
    <location>
        <begin position="1495"/>
        <end position="1505"/>
    </location>
</feature>
<dbReference type="OrthoDB" id="431720at2759"/>
<feature type="compositionally biased region" description="Basic and acidic residues" evidence="17">
    <location>
        <begin position="207"/>
        <end position="223"/>
    </location>
</feature>
<keyword evidence="6 18" id="KW-0812">Transmembrane</keyword>
<feature type="transmembrane region" description="Helical" evidence="18">
    <location>
        <begin position="746"/>
        <end position="771"/>
    </location>
</feature>
<feature type="transmembrane region" description="Helical" evidence="18">
    <location>
        <begin position="827"/>
        <end position="845"/>
    </location>
</feature>
<dbReference type="Pfam" id="PF08763">
    <property type="entry name" value="Ca_chan_IQ"/>
    <property type="match status" value="1"/>
</dbReference>
<accession>A0A7K8DGA1</accession>
<dbReference type="Pfam" id="PF16905">
    <property type="entry name" value="GPHH"/>
    <property type="match status" value="1"/>
</dbReference>
<feature type="transmembrane region" description="Helical" evidence="18">
    <location>
        <begin position="501"/>
        <end position="520"/>
    </location>
</feature>
<evidence type="ECO:0000256" key="12">
    <source>
        <dbReference type="ARBA" id="ARBA00023136"/>
    </source>
</evidence>
<dbReference type="EMBL" id="VZTE01004935">
    <property type="protein sequence ID" value="NXB37679.1"/>
    <property type="molecule type" value="Genomic_DNA"/>
</dbReference>
<dbReference type="GO" id="GO:0043025">
    <property type="term" value="C:neuronal cell body"/>
    <property type="evidence" value="ECO:0007669"/>
    <property type="project" value="TreeGrafter"/>
</dbReference>
<keyword evidence="2" id="KW-0813">Transport</keyword>
<dbReference type="InterPro" id="IPR005821">
    <property type="entry name" value="Ion_trans_dom"/>
</dbReference>
<keyword evidence="21" id="KW-1185">Reference proteome</keyword>
<dbReference type="GO" id="GO:0008331">
    <property type="term" value="F:high voltage-gated calcium channel activity"/>
    <property type="evidence" value="ECO:0007669"/>
    <property type="project" value="TreeGrafter"/>
</dbReference>
<keyword evidence="11" id="KW-0406">Ion transport</keyword>
<feature type="transmembrane region" description="Helical" evidence="18">
    <location>
        <begin position="857"/>
        <end position="880"/>
    </location>
</feature>
<evidence type="ECO:0000256" key="11">
    <source>
        <dbReference type="ARBA" id="ARBA00023065"/>
    </source>
</evidence>
<feature type="transmembrane region" description="Helical" evidence="18">
    <location>
        <begin position="1036"/>
        <end position="1061"/>
    </location>
</feature>
<dbReference type="InterPro" id="IPR014873">
    <property type="entry name" value="VDCC_a1su_IQ"/>
</dbReference>
<evidence type="ECO:0000256" key="5">
    <source>
        <dbReference type="ARBA" id="ARBA00022673"/>
    </source>
</evidence>
<keyword evidence="3" id="KW-0597">Phosphoprotein</keyword>
<keyword evidence="7" id="KW-0677">Repeat</keyword>
<dbReference type="Gene3D" id="6.10.250.2180">
    <property type="match status" value="1"/>
</dbReference>
<keyword evidence="12 18" id="KW-0472">Membrane</keyword>
<dbReference type="InterPro" id="IPR050599">
    <property type="entry name" value="VDCC_alpha-1_subunit"/>
</dbReference>
<gene>
    <name evidence="20" type="primary">Cacna1b</name>
    <name evidence="20" type="ORF">EULNIG_R09113</name>
</gene>
<feature type="region of interest" description="Disordered" evidence="17">
    <location>
        <begin position="1336"/>
        <end position="1392"/>
    </location>
</feature>